<evidence type="ECO:0000313" key="4">
    <source>
        <dbReference type="Proteomes" id="UP000737402"/>
    </source>
</evidence>
<feature type="transmembrane region" description="Helical" evidence="1">
    <location>
        <begin position="200"/>
        <end position="219"/>
    </location>
</feature>
<proteinExistence type="predicted"/>
<keyword evidence="1" id="KW-0812">Transmembrane</keyword>
<feature type="transmembrane region" description="Helical" evidence="1">
    <location>
        <begin position="137"/>
        <end position="155"/>
    </location>
</feature>
<feature type="transmembrane region" description="Helical" evidence="1">
    <location>
        <begin position="12"/>
        <end position="32"/>
    </location>
</feature>
<feature type="transmembrane region" description="Helical" evidence="1">
    <location>
        <begin position="52"/>
        <end position="71"/>
    </location>
</feature>
<evidence type="ECO:0000259" key="2">
    <source>
        <dbReference type="Pfam" id="PF04235"/>
    </source>
</evidence>
<feature type="domain" description="DUF418" evidence="2">
    <location>
        <begin position="223"/>
        <end position="376"/>
    </location>
</feature>
<keyword evidence="4" id="KW-1185">Reference proteome</keyword>
<dbReference type="Proteomes" id="UP000737402">
    <property type="component" value="Unassembled WGS sequence"/>
</dbReference>
<dbReference type="PANTHER" id="PTHR30590">
    <property type="entry name" value="INNER MEMBRANE PROTEIN"/>
    <property type="match status" value="1"/>
</dbReference>
<protein>
    <recommendedName>
        <fullName evidence="2">DUF418 domain-containing protein</fullName>
    </recommendedName>
</protein>
<organism evidence="3 4">
    <name type="scientific">Sutcliffiella tianshenii</name>
    <dbReference type="NCBI Taxonomy" id="1463404"/>
    <lineage>
        <taxon>Bacteria</taxon>
        <taxon>Bacillati</taxon>
        <taxon>Bacillota</taxon>
        <taxon>Bacilli</taxon>
        <taxon>Bacillales</taxon>
        <taxon>Bacillaceae</taxon>
        <taxon>Sutcliffiella</taxon>
    </lineage>
</organism>
<feature type="transmembrane region" description="Helical" evidence="1">
    <location>
        <begin position="336"/>
        <end position="357"/>
    </location>
</feature>
<dbReference type="PANTHER" id="PTHR30590:SF2">
    <property type="entry name" value="INNER MEMBRANE PROTEIN"/>
    <property type="match status" value="1"/>
</dbReference>
<feature type="transmembrane region" description="Helical" evidence="1">
    <location>
        <begin position="239"/>
        <end position="260"/>
    </location>
</feature>
<dbReference type="Pfam" id="PF04235">
    <property type="entry name" value="DUF418"/>
    <property type="match status" value="1"/>
</dbReference>
<accession>A0ABS2NZ27</accession>
<sequence length="392" mass="44705">MNKRVKLIDGMRGFSLIGILMANMLIFQYGMWGKDELQHFQLFSGDSISNTWLRIFVESSFMPIFMFLFGYSMIKFKEKLERDGKKVKRHFVRRSFLLLVLGLLHSIYIWEGDILFTYGFLSLIMLIFINRNKKTMLVWASVLFILTSLLGLGTMEPTKEEAQNMTSYVEKATEIYAAGSYTDIKEFRNSDEDPLGLPPAAYFLLFLLSPFILCPIFLLGMYAAKSNWFANPQQERRGYLLVSMVLVPLGLLLKSLSYAFPDASFSGVAGMLGAPLLSLGYIFAFALLYTMDFNPLLALFEKVGRLSLSNYLLQSVICTTIFYGYGFGLFGKIGVLNGILLAIVIYSTQVALSHWYLQYRKAGPVETLMRIGTYWQWKKKKQQAVTHGVVMK</sequence>
<dbReference type="EMBL" id="JAFBED010000003">
    <property type="protein sequence ID" value="MBM7619949.1"/>
    <property type="molecule type" value="Genomic_DNA"/>
</dbReference>
<keyword evidence="1" id="KW-1133">Transmembrane helix</keyword>
<evidence type="ECO:0000313" key="3">
    <source>
        <dbReference type="EMBL" id="MBM7619949.1"/>
    </source>
</evidence>
<comment type="caution">
    <text evidence="3">The sequence shown here is derived from an EMBL/GenBank/DDBJ whole genome shotgun (WGS) entry which is preliminary data.</text>
</comment>
<feature type="transmembrane region" description="Helical" evidence="1">
    <location>
        <begin position="272"/>
        <end position="290"/>
    </location>
</feature>
<dbReference type="RefSeq" id="WP_239582786.1">
    <property type="nucleotide sequence ID" value="NZ_JAFBED010000003.1"/>
</dbReference>
<reference evidence="3 4" key="1">
    <citation type="submission" date="2021-01" db="EMBL/GenBank/DDBJ databases">
        <title>Genomic Encyclopedia of Type Strains, Phase IV (KMG-IV): sequencing the most valuable type-strain genomes for metagenomic binning, comparative biology and taxonomic classification.</title>
        <authorList>
            <person name="Goeker M."/>
        </authorList>
    </citation>
    <scope>NUCLEOTIDE SEQUENCE [LARGE SCALE GENOMIC DNA]</scope>
    <source>
        <strain evidence="3 4">DSM 25879</strain>
    </source>
</reference>
<gene>
    <name evidence="3" type="ORF">JOC95_001801</name>
</gene>
<feature type="transmembrane region" description="Helical" evidence="1">
    <location>
        <begin position="311"/>
        <end position="330"/>
    </location>
</feature>
<keyword evidence="1" id="KW-0472">Membrane</keyword>
<feature type="transmembrane region" description="Helical" evidence="1">
    <location>
        <begin position="114"/>
        <end position="130"/>
    </location>
</feature>
<evidence type="ECO:0000256" key="1">
    <source>
        <dbReference type="SAM" id="Phobius"/>
    </source>
</evidence>
<feature type="transmembrane region" description="Helical" evidence="1">
    <location>
        <begin position="91"/>
        <end position="108"/>
    </location>
</feature>
<name>A0ABS2NZ27_9BACI</name>
<dbReference type="InterPro" id="IPR007349">
    <property type="entry name" value="DUF418"/>
</dbReference>
<dbReference type="InterPro" id="IPR052529">
    <property type="entry name" value="Bact_Transport_Assoc"/>
</dbReference>